<evidence type="ECO:0000256" key="1">
    <source>
        <dbReference type="SAM" id="Coils"/>
    </source>
</evidence>
<organism evidence="3 4">
    <name type="scientific">Parasulfuritortus cantonensis</name>
    <dbReference type="NCBI Taxonomy" id="2528202"/>
    <lineage>
        <taxon>Bacteria</taxon>
        <taxon>Pseudomonadati</taxon>
        <taxon>Pseudomonadota</taxon>
        <taxon>Betaproteobacteria</taxon>
        <taxon>Nitrosomonadales</taxon>
        <taxon>Thiobacillaceae</taxon>
        <taxon>Parasulfuritortus</taxon>
    </lineage>
</organism>
<dbReference type="AlphaFoldDB" id="A0A4R1BQ29"/>
<evidence type="ECO:0000313" key="3">
    <source>
        <dbReference type="EMBL" id="TCJ19780.1"/>
    </source>
</evidence>
<dbReference type="OrthoDB" id="8524475at2"/>
<dbReference type="PANTHER" id="PTHR30469">
    <property type="entry name" value="MULTIDRUG RESISTANCE PROTEIN MDTA"/>
    <property type="match status" value="1"/>
</dbReference>
<keyword evidence="1" id="KW-0175">Coiled coil</keyword>
<dbReference type="GO" id="GO:1990281">
    <property type="term" value="C:efflux pump complex"/>
    <property type="evidence" value="ECO:0007669"/>
    <property type="project" value="TreeGrafter"/>
</dbReference>
<evidence type="ECO:0000313" key="4">
    <source>
        <dbReference type="Proteomes" id="UP000295443"/>
    </source>
</evidence>
<keyword evidence="4" id="KW-1185">Reference proteome</keyword>
<proteinExistence type="predicted"/>
<evidence type="ECO:0000259" key="2">
    <source>
        <dbReference type="Pfam" id="PF25917"/>
    </source>
</evidence>
<dbReference type="Gene3D" id="2.40.50.100">
    <property type="match status" value="1"/>
</dbReference>
<feature type="coiled-coil region" evidence="1">
    <location>
        <begin position="68"/>
        <end position="116"/>
    </location>
</feature>
<dbReference type="RefSeq" id="WP_131444484.1">
    <property type="nucleotide sequence ID" value="NZ_SJZB01000005.1"/>
</dbReference>
<reference evidence="3 4" key="1">
    <citation type="submission" date="2019-03" db="EMBL/GenBank/DDBJ databases">
        <title>Genome sequence of Thiobacillaceae bacterium LSR1, a sulfur-oxidizing bacterium isolated from freshwater sediment.</title>
        <authorList>
            <person name="Li S."/>
        </authorList>
    </citation>
    <scope>NUCLEOTIDE SEQUENCE [LARGE SCALE GENOMIC DNA]</scope>
    <source>
        <strain evidence="3 4">LSR1</strain>
    </source>
</reference>
<sequence>MAYRHPDRRPGAYSPTLTLNGKVESPEFTQAAAPGFGRVARVPVREGQVVAKGTPLVVLDARDFQPKVEQARGAVDELEASIRSENLRHAADLDQLDQERKLLDFASADLARFERLQKENFYSQAAVDQSRANLSKQQITLRSRELTISDHAARLAQLQARLVQARANLDQARLAMERSRVTAPFAGYVAKVMVAEGDQVNTGQVLISLYPADALEVRAKIPANYQEELLALLAGGQHPGAVAKLGQATVKLRLERAAAAADTRGLDGFFRVVEGDPALRLGSLLTVELTRPPMADVVAIPYGAIYNNRVVYRVEAGRLAAVPVEVLGEQAGERPMLLVRGPLARGDRVMTTHLPNAVTGLKVEVAGQ</sequence>
<dbReference type="SUPFAM" id="SSF111369">
    <property type="entry name" value="HlyD-like secretion proteins"/>
    <property type="match status" value="1"/>
</dbReference>
<name>A0A4R1BQ29_9PROT</name>
<dbReference type="Gene3D" id="2.40.30.170">
    <property type="match status" value="1"/>
</dbReference>
<dbReference type="EMBL" id="SJZB01000005">
    <property type="protein sequence ID" value="TCJ19780.1"/>
    <property type="molecule type" value="Genomic_DNA"/>
</dbReference>
<dbReference type="InterPro" id="IPR058625">
    <property type="entry name" value="MdtA-like_BSH"/>
</dbReference>
<dbReference type="PANTHER" id="PTHR30469:SF15">
    <property type="entry name" value="HLYD FAMILY OF SECRETION PROTEINS"/>
    <property type="match status" value="1"/>
</dbReference>
<dbReference type="Proteomes" id="UP000295443">
    <property type="component" value="Unassembled WGS sequence"/>
</dbReference>
<dbReference type="Gene3D" id="2.40.420.20">
    <property type="match status" value="1"/>
</dbReference>
<dbReference type="GO" id="GO:0015562">
    <property type="term" value="F:efflux transmembrane transporter activity"/>
    <property type="evidence" value="ECO:0007669"/>
    <property type="project" value="TreeGrafter"/>
</dbReference>
<dbReference type="Pfam" id="PF25917">
    <property type="entry name" value="BSH_RND"/>
    <property type="match status" value="1"/>
</dbReference>
<gene>
    <name evidence="3" type="ORF">EZJ19_01240</name>
</gene>
<accession>A0A4R1BQ29</accession>
<dbReference type="Gene3D" id="1.10.287.470">
    <property type="entry name" value="Helix hairpin bin"/>
    <property type="match status" value="1"/>
</dbReference>
<protein>
    <submittedName>
        <fullName evidence="3">Biotin/lipoyl-binding protein</fullName>
    </submittedName>
</protein>
<comment type="caution">
    <text evidence="3">The sequence shown here is derived from an EMBL/GenBank/DDBJ whole genome shotgun (WGS) entry which is preliminary data.</text>
</comment>
<feature type="coiled-coil region" evidence="1">
    <location>
        <begin position="148"/>
        <end position="175"/>
    </location>
</feature>
<feature type="domain" description="Multidrug resistance protein MdtA-like barrel-sandwich hybrid" evidence="2">
    <location>
        <begin position="37"/>
        <end position="205"/>
    </location>
</feature>